<dbReference type="Gene3D" id="2.20.200.10">
    <property type="entry name" value="Outer membrane efflux proteins (OEP)"/>
    <property type="match status" value="1"/>
</dbReference>
<dbReference type="RefSeq" id="WP_133329725.1">
    <property type="nucleotide sequence ID" value="NZ_SMYL01000008.1"/>
</dbReference>
<evidence type="ECO:0000256" key="9">
    <source>
        <dbReference type="RuleBase" id="RU362097"/>
    </source>
</evidence>
<evidence type="ECO:0000313" key="10">
    <source>
        <dbReference type="EMBL" id="TDK63749.1"/>
    </source>
</evidence>
<comment type="similarity">
    <text evidence="2 9">Belongs to the outer membrane factor (OMF) (TC 1.B.17) family.</text>
</comment>
<evidence type="ECO:0000256" key="4">
    <source>
        <dbReference type="ARBA" id="ARBA00022692"/>
    </source>
</evidence>
<dbReference type="PANTHER" id="PTHR30203:SF20">
    <property type="entry name" value="MULTIDRUG RESISTANCE OUTER MEMBRANE PROTEIN MDTP-RELATED"/>
    <property type="match status" value="1"/>
</dbReference>
<dbReference type="AlphaFoldDB" id="A0A4V3AUA7"/>
<keyword evidence="6 9" id="KW-0472">Membrane</keyword>
<dbReference type="InterPro" id="IPR010131">
    <property type="entry name" value="MdtP/NodT-like"/>
</dbReference>
<dbReference type="Gene3D" id="1.20.1600.10">
    <property type="entry name" value="Outer membrane efflux proteins (OEP)"/>
    <property type="match status" value="1"/>
</dbReference>
<dbReference type="PANTHER" id="PTHR30203">
    <property type="entry name" value="OUTER MEMBRANE CATION EFFLUX PROTEIN"/>
    <property type="match status" value="1"/>
</dbReference>
<evidence type="ECO:0000256" key="3">
    <source>
        <dbReference type="ARBA" id="ARBA00022452"/>
    </source>
</evidence>
<organism evidence="10 11">
    <name type="scientific">Sapientia aquatica</name>
    <dbReference type="NCBI Taxonomy" id="1549640"/>
    <lineage>
        <taxon>Bacteria</taxon>
        <taxon>Pseudomonadati</taxon>
        <taxon>Pseudomonadota</taxon>
        <taxon>Betaproteobacteria</taxon>
        <taxon>Burkholderiales</taxon>
        <taxon>Oxalobacteraceae</taxon>
        <taxon>Sapientia</taxon>
    </lineage>
</organism>
<keyword evidence="11" id="KW-1185">Reference proteome</keyword>
<dbReference type="GO" id="GO:0015562">
    <property type="term" value="F:efflux transmembrane transporter activity"/>
    <property type="evidence" value="ECO:0007669"/>
    <property type="project" value="InterPro"/>
</dbReference>
<reference evidence="10 11" key="1">
    <citation type="submission" date="2019-03" db="EMBL/GenBank/DDBJ databases">
        <title>Sapientia aquatica gen. nov., sp. nov., isolated from a crater lake.</title>
        <authorList>
            <person name="Felfoldi T."/>
            <person name="Szabo A."/>
            <person name="Toth E."/>
            <person name="Schumann P."/>
            <person name="Keki Z."/>
            <person name="Marialigeti K."/>
            <person name="Mathe I."/>
        </authorList>
    </citation>
    <scope>NUCLEOTIDE SEQUENCE [LARGE SCALE GENOMIC DNA]</scope>
    <source>
        <strain evidence="10 11">SA-152</strain>
    </source>
</reference>
<protein>
    <submittedName>
        <fullName evidence="10">Efflux transporter outer membrane subunit</fullName>
    </submittedName>
</protein>
<keyword evidence="3 9" id="KW-1134">Transmembrane beta strand</keyword>
<evidence type="ECO:0000256" key="7">
    <source>
        <dbReference type="ARBA" id="ARBA00023139"/>
    </source>
</evidence>
<keyword evidence="4 9" id="KW-0812">Transmembrane</keyword>
<comment type="subcellular location">
    <subcellularLocation>
        <location evidence="9">Cell membrane</location>
        <topology evidence="9">Lipid-anchor</topology>
    </subcellularLocation>
    <subcellularLocation>
        <location evidence="1">Membrane</location>
    </subcellularLocation>
</comment>
<sequence length="494" mass="53836">MNCSSRKMPTQRRPQLLVLVLAFAAIVSGCADMGGIAPRAHLADPQALGLGKEIDAIPTSPANWPTEKWWEIYQDQQLNTLVEQAIKDNPSIKNAAARIDEALAVAGIVQSESKPQVGARISAGRLRYSEQDFIPPPYAGNYAWSNSAFLSASYELDLFGKQSHSDAAALDNVHASQAEAQQARLALQSLVVHAYIDLSLQYALRDAEQSALIQEQKLVEIAQRRRAIGLGTQLEVSQAQAPIPVTQGHLKQINERIESLQHQLAALASGDQRTADTITRPVLKPIAGIALPSNLPAELLGHRPDIVANRWRVEAHAHGIDVAKTEFYPNVNLSAMLGFQSLGFNGFLNNKSLMDGVTPAISLPIFTGGKLRSNLGVQTARYDQAVERYNKSVIDALHDVADQISALRSLTEQQHDTQNAIDLANRSYDLALRGYRSGLTDYTHVLSAQLNVLTQHQNDVRVQFGQLNAYAGLMCSLGGGAQIRTEQSEAHDDN</sequence>
<comment type="caution">
    <text evidence="10">The sequence shown here is derived from an EMBL/GenBank/DDBJ whole genome shotgun (WGS) entry which is preliminary data.</text>
</comment>
<dbReference type="PROSITE" id="PS51257">
    <property type="entry name" value="PROKAR_LIPOPROTEIN"/>
    <property type="match status" value="1"/>
</dbReference>
<name>A0A4V3AUA7_9BURK</name>
<gene>
    <name evidence="10" type="ORF">E2I14_14360</name>
</gene>
<keyword evidence="8 9" id="KW-0449">Lipoprotein</keyword>
<evidence type="ECO:0000256" key="8">
    <source>
        <dbReference type="ARBA" id="ARBA00023288"/>
    </source>
</evidence>
<dbReference type="Proteomes" id="UP000294829">
    <property type="component" value="Unassembled WGS sequence"/>
</dbReference>
<accession>A0A4V3AUA7</accession>
<dbReference type="Pfam" id="PF02321">
    <property type="entry name" value="OEP"/>
    <property type="match status" value="2"/>
</dbReference>
<dbReference type="EMBL" id="SMYL01000008">
    <property type="protein sequence ID" value="TDK63749.1"/>
    <property type="molecule type" value="Genomic_DNA"/>
</dbReference>
<evidence type="ECO:0000256" key="2">
    <source>
        <dbReference type="ARBA" id="ARBA00007613"/>
    </source>
</evidence>
<evidence type="ECO:0000313" key="11">
    <source>
        <dbReference type="Proteomes" id="UP000294829"/>
    </source>
</evidence>
<dbReference type="OrthoDB" id="9770517at2"/>
<dbReference type="SUPFAM" id="SSF56954">
    <property type="entry name" value="Outer membrane efflux proteins (OEP)"/>
    <property type="match status" value="1"/>
</dbReference>
<keyword evidence="5" id="KW-0732">Signal</keyword>
<dbReference type="InterPro" id="IPR003423">
    <property type="entry name" value="OMP_efflux"/>
</dbReference>
<keyword evidence="7 9" id="KW-0564">Palmitate</keyword>
<evidence type="ECO:0000256" key="6">
    <source>
        <dbReference type="ARBA" id="ARBA00023136"/>
    </source>
</evidence>
<dbReference type="GO" id="GO:0005886">
    <property type="term" value="C:plasma membrane"/>
    <property type="evidence" value="ECO:0007669"/>
    <property type="project" value="UniProtKB-SubCell"/>
</dbReference>
<evidence type="ECO:0000256" key="1">
    <source>
        <dbReference type="ARBA" id="ARBA00004370"/>
    </source>
</evidence>
<evidence type="ECO:0000256" key="5">
    <source>
        <dbReference type="ARBA" id="ARBA00022729"/>
    </source>
</evidence>
<dbReference type="NCBIfam" id="TIGR01845">
    <property type="entry name" value="outer_NodT"/>
    <property type="match status" value="1"/>
</dbReference>
<proteinExistence type="inferred from homology"/>